<dbReference type="GeneID" id="28823376"/>
<proteinExistence type="predicted"/>
<dbReference type="AlphaFoldDB" id="A0A132B8G9"/>
<dbReference type="RefSeq" id="XP_018062529.1">
    <property type="nucleotide sequence ID" value="XM_018213650.1"/>
</dbReference>
<sequence>MARRTLLEATVSEADQLTLYGKVYVMRRDNSQTNQVQLPTSRQRIPSRGLYLLDPTLRFSGIVQLEAYKEDHKERLALVEPKDVRAKIVTVITQQLTATAVTHLTTAKEAKISPSAHLQGNAERTDDQLMRPLARKAIRHTVPRPYSPMLCLLLVCC</sequence>
<organism evidence="1 2">
    <name type="scientific">Mollisia scopiformis</name>
    <name type="common">Conifer needle endophyte fungus</name>
    <name type="synonym">Phialocephala scopiformis</name>
    <dbReference type="NCBI Taxonomy" id="149040"/>
    <lineage>
        <taxon>Eukaryota</taxon>
        <taxon>Fungi</taxon>
        <taxon>Dikarya</taxon>
        <taxon>Ascomycota</taxon>
        <taxon>Pezizomycotina</taxon>
        <taxon>Leotiomycetes</taxon>
        <taxon>Helotiales</taxon>
        <taxon>Mollisiaceae</taxon>
        <taxon>Mollisia</taxon>
    </lineage>
</organism>
<dbReference type="EMBL" id="KQ947436">
    <property type="protein sequence ID" value="KUJ08174.1"/>
    <property type="molecule type" value="Genomic_DNA"/>
</dbReference>
<evidence type="ECO:0000313" key="2">
    <source>
        <dbReference type="Proteomes" id="UP000070700"/>
    </source>
</evidence>
<reference evidence="1 2" key="1">
    <citation type="submission" date="2015-10" db="EMBL/GenBank/DDBJ databases">
        <title>Full genome of DAOMC 229536 Phialocephala scopiformis, a fungal endophyte of spruce producing the potent anti-insectan compound rugulosin.</title>
        <authorList>
            <consortium name="DOE Joint Genome Institute"/>
            <person name="Walker A.K."/>
            <person name="Frasz S.L."/>
            <person name="Seifert K.A."/>
            <person name="Miller J.D."/>
            <person name="Mondo S.J."/>
            <person name="Labutti K."/>
            <person name="Lipzen A."/>
            <person name="Dockter R."/>
            <person name="Kennedy M."/>
            <person name="Grigoriev I.V."/>
            <person name="Spatafora J.W."/>
        </authorList>
    </citation>
    <scope>NUCLEOTIDE SEQUENCE [LARGE SCALE GENOMIC DNA]</scope>
    <source>
        <strain evidence="1 2">CBS 120377</strain>
    </source>
</reference>
<dbReference type="InParanoid" id="A0A132B8G9"/>
<gene>
    <name evidence="1" type="ORF">LY89DRAFT_677064</name>
</gene>
<dbReference type="KEGG" id="psco:LY89DRAFT_677064"/>
<name>A0A132B8G9_MOLSC</name>
<protein>
    <submittedName>
        <fullName evidence="1">Uncharacterized protein</fullName>
    </submittedName>
</protein>
<evidence type="ECO:0000313" key="1">
    <source>
        <dbReference type="EMBL" id="KUJ08174.1"/>
    </source>
</evidence>
<dbReference type="Proteomes" id="UP000070700">
    <property type="component" value="Unassembled WGS sequence"/>
</dbReference>
<accession>A0A132B8G9</accession>
<keyword evidence="2" id="KW-1185">Reference proteome</keyword>